<keyword evidence="1" id="KW-0812">Transmembrane</keyword>
<comment type="caution">
    <text evidence="3">The sequence shown here is derived from an EMBL/GenBank/DDBJ whole genome shotgun (WGS) entry which is preliminary data.</text>
</comment>
<dbReference type="Pfam" id="PF10107">
    <property type="entry name" value="Endonuc_Holl"/>
    <property type="match status" value="1"/>
</dbReference>
<keyword evidence="1" id="KW-1133">Transmembrane helix</keyword>
<dbReference type="EMBL" id="BARU01027448">
    <property type="protein sequence ID" value="GAH74252.1"/>
    <property type="molecule type" value="Genomic_DNA"/>
</dbReference>
<dbReference type="AlphaFoldDB" id="X1HXQ1"/>
<evidence type="ECO:0000259" key="2">
    <source>
        <dbReference type="Pfam" id="PF10107"/>
    </source>
</evidence>
<name>X1HXQ1_9ZZZZ</name>
<reference evidence="3" key="1">
    <citation type="journal article" date="2014" name="Front. Microbiol.">
        <title>High frequency of phylogenetically diverse reductive dehalogenase-homologous genes in deep subseafloor sedimentary metagenomes.</title>
        <authorList>
            <person name="Kawai M."/>
            <person name="Futagami T."/>
            <person name="Toyoda A."/>
            <person name="Takaki Y."/>
            <person name="Nishi S."/>
            <person name="Hori S."/>
            <person name="Arai W."/>
            <person name="Tsubouchi T."/>
            <person name="Morono Y."/>
            <person name="Uchiyama I."/>
            <person name="Ito T."/>
            <person name="Fujiyama A."/>
            <person name="Inagaki F."/>
            <person name="Takami H."/>
        </authorList>
    </citation>
    <scope>NUCLEOTIDE SEQUENCE</scope>
    <source>
        <strain evidence="3">Expedition CK06-06</strain>
    </source>
</reference>
<dbReference type="InterPro" id="IPR019287">
    <property type="entry name" value="Hday_junct_resolvase-rel_dom"/>
</dbReference>
<evidence type="ECO:0000313" key="3">
    <source>
        <dbReference type="EMBL" id="GAH74252.1"/>
    </source>
</evidence>
<keyword evidence="1" id="KW-0472">Membrane</keyword>
<proteinExistence type="predicted"/>
<gene>
    <name evidence="3" type="ORF">S03H2_43937</name>
</gene>
<accession>X1HXQ1</accession>
<evidence type="ECO:0000256" key="1">
    <source>
        <dbReference type="SAM" id="Phobius"/>
    </source>
</evidence>
<sequence>MEIALYVIILALLVVILVLILRPRKVDVPAIEELESKLRFALASAASVKEIQDTLEGLPHDVLESITRSLGKRTGKLNELLATFELTKYDRLFYLGEPVDFVGIKYDEGIDFIEVKTGKARLTEDEKKLKDLIELKMVNYVPLSVQRIGIAEEVDTEEIGEQSDG</sequence>
<feature type="transmembrane region" description="Helical" evidence="1">
    <location>
        <begin position="6"/>
        <end position="22"/>
    </location>
</feature>
<protein>
    <recommendedName>
        <fullName evidence="2">Holliday junction resolvase-related domain-containing protein</fullName>
    </recommendedName>
</protein>
<organism evidence="3">
    <name type="scientific">marine sediment metagenome</name>
    <dbReference type="NCBI Taxonomy" id="412755"/>
    <lineage>
        <taxon>unclassified sequences</taxon>
        <taxon>metagenomes</taxon>
        <taxon>ecological metagenomes</taxon>
    </lineage>
</organism>
<feature type="domain" description="Holliday junction resolvase-related" evidence="2">
    <location>
        <begin position="64"/>
        <end position="142"/>
    </location>
</feature>